<evidence type="ECO:0000259" key="1">
    <source>
        <dbReference type="Pfam" id="PF11726"/>
    </source>
</evidence>
<dbReference type="InterPro" id="IPR057271">
    <property type="entry name" value="YagK_YfjJ_C"/>
</dbReference>
<name>A0ABX3D4P4_9VIBR</name>
<organism evidence="2 3">
    <name type="scientific">Vibrio rotiferianus</name>
    <dbReference type="NCBI Taxonomy" id="190895"/>
    <lineage>
        <taxon>Bacteria</taxon>
        <taxon>Pseudomonadati</taxon>
        <taxon>Pseudomonadota</taxon>
        <taxon>Gammaproteobacteria</taxon>
        <taxon>Vibrionales</taxon>
        <taxon>Vibrionaceae</taxon>
        <taxon>Vibrio</taxon>
    </lineage>
</organism>
<sequence>MYYTPYQGNHYLGLPINPNYPMNESYLAATHRVLLNSLNQHPRTLVFHVVLRYPVNWSTSSENSISKFIKAFKQKVAADLVRRQRSGKRVHKTEVRYVWCRESNSSIKDHYHVFFLMNADTYWQFGRFENFVPGELTWMLNSAWAGAINVSKNDAVGLVHFCDGLRRVDAKRIAGSHTVEKDGVVRDSFESVFNWMSYLSKVSTKQYGSGKRNFGCSCG</sequence>
<comment type="caution">
    <text evidence="2">The sequence shown here is derived from an EMBL/GenBank/DDBJ whole genome shotgun (WGS) entry which is preliminary data.</text>
</comment>
<dbReference type="Proteomes" id="UP000180133">
    <property type="component" value="Unassembled WGS sequence"/>
</dbReference>
<reference evidence="2 3" key="1">
    <citation type="submission" date="2016-09" db="EMBL/GenBank/DDBJ databases">
        <title>Isolation, identification and antibiotic sensitivity analysis of bacterial pathogen from juvenile Hippocampus erectus with tail-rotted disease.</title>
        <authorList>
            <person name="Yang Q."/>
        </authorList>
    </citation>
    <scope>NUCLEOTIDE SEQUENCE [LARGE SCALE GENOMIC DNA]</scope>
    <source>
        <strain evidence="2 3">HM-10</strain>
    </source>
</reference>
<dbReference type="EMBL" id="MKFT01000034">
    <property type="protein sequence ID" value="OHY90169.1"/>
    <property type="molecule type" value="Genomic_DNA"/>
</dbReference>
<proteinExistence type="predicted"/>
<evidence type="ECO:0000313" key="3">
    <source>
        <dbReference type="Proteomes" id="UP000180133"/>
    </source>
</evidence>
<protein>
    <recommendedName>
        <fullName evidence="1">YagK/YfjJ C-terminal domain-containing protein</fullName>
    </recommendedName>
</protein>
<dbReference type="Pfam" id="PF11726">
    <property type="entry name" value="YagK_YfjJ_C"/>
    <property type="match status" value="1"/>
</dbReference>
<dbReference type="RefSeq" id="WP_071234929.1">
    <property type="nucleotide sequence ID" value="NZ_KV861317.1"/>
</dbReference>
<feature type="domain" description="YagK/YfjJ C-terminal" evidence="1">
    <location>
        <begin position="38"/>
        <end position="217"/>
    </location>
</feature>
<accession>A0ABX3D4P4</accession>
<evidence type="ECO:0000313" key="2">
    <source>
        <dbReference type="EMBL" id="OHY90169.1"/>
    </source>
</evidence>
<gene>
    <name evidence="2" type="ORF">BI375_07940</name>
</gene>
<keyword evidence="3" id="KW-1185">Reference proteome</keyword>